<gene>
    <name evidence="12" type="primary">MLOH1</name>
    <name evidence="8" type="synonym">MLO</name>
    <name evidence="12" type="ORF">HannXRQ_Chr06g0185291</name>
    <name evidence="11" type="ORF">HanXRQr2_Chr06g0278321</name>
</gene>
<dbReference type="InParanoid" id="A0A251UK43"/>
<dbReference type="Pfam" id="PF03094">
    <property type="entry name" value="Mlo"/>
    <property type="match status" value="1"/>
</dbReference>
<keyword evidence="4 8" id="KW-0611">Plant defense</keyword>
<dbReference type="GO" id="GO:0016020">
    <property type="term" value="C:membrane"/>
    <property type="evidence" value="ECO:0007669"/>
    <property type="project" value="UniProtKB-SubCell"/>
</dbReference>
<feature type="transmembrane region" description="Helical" evidence="10">
    <location>
        <begin position="365"/>
        <end position="388"/>
    </location>
</feature>
<feature type="transmembrane region" description="Helical" evidence="10">
    <location>
        <begin position="17"/>
        <end position="40"/>
    </location>
</feature>
<reference evidence="11" key="3">
    <citation type="submission" date="2020-06" db="EMBL/GenBank/DDBJ databases">
        <title>Helianthus annuus Genome sequencing and assembly Release 2.</title>
        <authorList>
            <person name="Gouzy J."/>
            <person name="Langlade N."/>
            <person name="Munos S."/>
        </authorList>
    </citation>
    <scope>NUCLEOTIDE SEQUENCE</scope>
    <source>
        <tissue evidence="11">Leaves</tissue>
    </source>
</reference>
<dbReference type="Proteomes" id="UP000215914">
    <property type="component" value="Chromosome 6"/>
</dbReference>
<dbReference type="PANTHER" id="PTHR31942">
    <property type="entry name" value="MLO-LIKE PROTEIN 1"/>
    <property type="match status" value="1"/>
</dbReference>
<feature type="transmembrane region" description="Helical" evidence="10">
    <location>
        <begin position="61"/>
        <end position="81"/>
    </location>
</feature>
<dbReference type="GO" id="GO:0005516">
    <property type="term" value="F:calmodulin binding"/>
    <property type="evidence" value="ECO:0007669"/>
    <property type="project" value="UniProtKB-KW"/>
</dbReference>
<dbReference type="STRING" id="4232.A0A251UK43"/>
<evidence type="ECO:0000256" key="7">
    <source>
        <dbReference type="ARBA" id="ARBA00023265"/>
    </source>
</evidence>
<evidence type="ECO:0000313" key="11">
    <source>
        <dbReference type="EMBL" id="KAF5804029.1"/>
    </source>
</evidence>
<feature type="compositionally biased region" description="Basic and acidic residues" evidence="9">
    <location>
        <begin position="534"/>
        <end position="552"/>
    </location>
</feature>
<comment type="function">
    <text evidence="8">May be involved in modulation of pathogen defense and leaf cell death.</text>
</comment>
<dbReference type="PANTHER" id="PTHR31942:SF82">
    <property type="entry name" value="MLO PROTEIN HOMOLOG 1"/>
    <property type="match status" value="1"/>
</dbReference>
<comment type="subcellular location">
    <subcellularLocation>
        <location evidence="1 8">Membrane</location>
        <topology evidence="1 8">Multi-pass membrane protein</topology>
    </subcellularLocation>
</comment>
<evidence type="ECO:0000313" key="13">
    <source>
        <dbReference type="Proteomes" id="UP000215914"/>
    </source>
</evidence>
<name>A0A251UK43_HELAN</name>
<dbReference type="InterPro" id="IPR004326">
    <property type="entry name" value="Mlo"/>
</dbReference>
<sequence>MAVASPSERSLEETPTWAVALVCAVFIIISVIIEHGIHSLGKLFHKKNKKAMIEALEKMKAELMLLGFLSLLLTVGTKYVAKICVPEKVGYKMLPCKVKDYDDKKKGGDGDDEGDQHRKLLSFSEEMIFRRVLAGASDSGTTCSEGMVPMISYSAVHQLHIFIFILAVFHVLYSVVIIGLGLAKMKKWKAWEAETSSLEYEFTNDPARFRFAHQTSFVKRHTGLSTKPGIRWVVAFFRQFFGSISKVDYLTIRNGFINKHFAPSSKFDFHKYIKRSMEDDFKAVLGISIPLWMFSIIFLLLNVHGWHALTYLSFVPLVILLLVGTKLELVIMEMAQQIQDKATIVRGAPVVEPTNKFFWFNNPQLVLFLIHFTLFQNAFQMAFFLWTVYEFGIHSCYHESMVGIGVRVGLGVLVHMMCSYITFPLYALVTQMGTHMKKSIFEEQTTKALKKWQKAAKERKRLRELGGGGGVGDISKSDLMSPEHTPSRGSSPIHLLHGQNHRSSMAESEIDIPPSPRSYASETELSDMEASYHTQDRPKNMDHRDFSFSRSS</sequence>
<feature type="transmembrane region" description="Helical" evidence="10">
    <location>
        <begin position="309"/>
        <end position="331"/>
    </location>
</feature>
<evidence type="ECO:0000256" key="3">
    <source>
        <dbReference type="ARBA" id="ARBA00022692"/>
    </source>
</evidence>
<evidence type="ECO:0000256" key="1">
    <source>
        <dbReference type="ARBA" id="ARBA00004141"/>
    </source>
</evidence>
<evidence type="ECO:0000256" key="6">
    <source>
        <dbReference type="ARBA" id="ARBA00023136"/>
    </source>
</evidence>
<dbReference type="OrthoDB" id="1388414at2759"/>
<reference evidence="11 13" key="1">
    <citation type="journal article" date="2017" name="Nature">
        <title>The sunflower genome provides insights into oil metabolism, flowering and Asterid evolution.</title>
        <authorList>
            <person name="Badouin H."/>
            <person name="Gouzy J."/>
            <person name="Grassa C.J."/>
            <person name="Murat F."/>
            <person name="Staton S.E."/>
            <person name="Cottret L."/>
            <person name="Lelandais-Briere C."/>
            <person name="Owens G.L."/>
            <person name="Carrere S."/>
            <person name="Mayjonade B."/>
            <person name="Legrand L."/>
            <person name="Gill N."/>
            <person name="Kane N.C."/>
            <person name="Bowers J.E."/>
            <person name="Hubner S."/>
            <person name="Bellec A."/>
            <person name="Berard A."/>
            <person name="Berges H."/>
            <person name="Blanchet N."/>
            <person name="Boniface M.C."/>
            <person name="Brunel D."/>
            <person name="Catrice O."/>
            <person name="Chaidir N."/>
            <person name="Claudel C."/>
            <person name="Donnadieu C."/>
            <person name="Faraut T."/>
            <person name="Fievet G."/>
            <person name="Helmstetter N."/>
            <person name="King M."/>
            <person name="Knapp S.J."/>
            <person name="Lai Z."/>
            <person name="Le Paslier M.C."/>
            <person name="Lippi Y."/>
            <person name="Lorenzon L."/>
            <person name="Mandel J.R."/>
            <person name="Marage G."/>
            <person name="Marchand G."/>
            <person name="Marquand E."/>
            <person name="Bret-Mestries E."/>
            <person name="Morien E."/>
            <person name="Nambeesan S."/>
            <person name="Nguyen T."/>
            <person name="Pegot-Espagnet P."/>
            <person name="Pouilly N."/>
            <person name="Raftis F."/>
            <person name="Sallet E."/>
            <person name="Schiex T."/>
            <person name="Thomas J."/>
            <person name="Vandecasteele C."/>
            <person name="Vares D."/>
            <person name="Vear F."/>
            <person name="Vautrin S."/>
            <person name="Crespi M."/>
            <person name="Mangin B."/>
            <person name="Burke J.M."/>
            <person name="Salse J."/>
            <person name="Munos S."/>
            <person name="Vincourt P."/>
            <person name="Rieseberg L.H."/>
            <person name="Langlade N.B."/>
        </authorList>
    </citation>
    <scope>NUCLEOTIDE SEQUENCE [LARGE SCALE GENOMIC DNA]</scope>
    <source>
        <strain evidence="13">cv. SF193</strain>
        <tissue evidence="11">Leaves</tissue>
    </source>
</reference>
<keyword evidence="5 8" id="KW-1133">Transmembrane helix</keyword>
<organism evidence="12 13">
    <name type="scientific">Helianthus annuus</name>
    <name type="common">Common sunflower</name>
    <dbReference type="NCBI Taxonomy" id="4232"/>
    <lineage>
        <taxon>Eukaryota</taxon>
        <taxon>Viridiplantae</taxon>
        <taxon>Streptophyta</taxon>
        <taxon>Embryophyta</taxon>
        <taxon>Tracheophyta</taxon>
        <taxon>Spermatophyta</taxon>
        <taxon>Magnoliopsida</taxon>
        <taxon>eudicotyledons</taxon>
        <taxon>Gunneridae</taxon>
        <taxon>Pentapetalae</taxon>
        <taxon>asterids</taxon>
        <taxon>campanulids</taxon>
        <taxon>Asterales</taxon>
        <taxon>Asteraceae</taxon>
        <taxon>Asteroideae</taxon>
        <taxon>Heliantheae alliance</taxon>
        <taxon>Heliantheae</taxon>
        <taxon>Helianthus</taxon>
    </lineage>
</organism>
<evidence type="ECO:0000256" key="9">
    <source>
        <dbReference type="SAM" id="MobiDB-lite"/>
    </source>
</evidence>
<keyword evidence="7 8" id="KW-0568">Pathogenesis-related protein</keyword>
<evidence type="ECO:0000256" key="10">
    <source>
        <dbReference type="SAM" id="Phobius"/>
    </source>
</evidence>
<feature type="transmembrane region" description="Helical" evidence="10">
    <location>
        <begin position="159"/>
        <end position="183"/>
    </location>
</feature>
<evidence type="ECO:0000313" key="12">
    <source>
        <dbReference type="EMBL" id="OTG23695.1"/>
    </source>
</evidence>
<feature type="region of interest" description="Disordered" evidence="9">
    <location>
        <begin position="463"/>
        <end position="552"/>
    </location>
</feature>
<comment type="domain">
    <text evidence="8">The C-terminus contains a calmodulin-binding domain, which binds calmodulin in a calcium-dependent fashion.</text>
</comment>
<evidence type="ECO:0000256" key="8">
    <source>
        <dbReference type="RuleBase" id="RU280816"/>
    </source>
</evidence>
<dbReference type="OMA" id="WHTISWI"/>
<keyword evidence="3 8" id="KW-0812">Transmembrane</keyword>
<protein>
    <recommendedName>
        <fullName evidence="8">MLO-like protein</fullName>
    </recommendedName>
</protein>
<comment type="similarity">
    <text evidence="2 8">Belongs to the MLO family.</text>
</comment>
<dbReference type="AlphaFoldDB" id="A0A251UK43"/>
<reference evidence="12" key="2">
    <citation type="submission" date="2017-02" db="EMBL/GenBank/DDBJ databases">
        <title>Sunflower complete genome.</title>
        <authorList>
            <person name="Langlade N."/>
            <person name="Munos S."/>
        </authorList>
    </citation>
    <scope>NUCLEOTIDE SEQUENCE [LARGE SCALE GENOMIC DNA]</scope>
    <source>
        <tissue evidence="12">Leaves</tissue>
    </source>
</reference>
<evidence type="ECO:0000256" key="2">
    <source>
        <dbReference type="ARBA" id="ARBA00006574"/>
    </source>
</evidence>
<dbReference type="EMBL" id="MNCJ02000321">
    <property type="protein sequence ID" value="KAF5804029.1"/>
    <property type="molecule type" value="Genomic_DNA"/>
</dbReference>
<feature type="transmembrane region" description="Helical" evidence="10">
    <location>
        <begin position="408"/>
        <end position="429"/>
    </location>
</feature>
<dbReference type="EMBL" id="CM007895">
    <property type="protein sequence ID" value="OTG23695.1"/>
    <property type="molecule type" value="Genomic_DNA"/>
</dbReference>
<dbReference type="Gramene" id="mRNA:HanXRQr2_Chr06g0278321">
    <property type="protein sequence ID" value="mRNA:HanXRQr2_Chr06g0278321"/>
    <property type="gene ID" value="HanXRQr2_Chr06g0278321"/>
</dbReference>
<feature type="transmembrane region" description="Helical" evidence="10">
    <location>
        <begin position="283"/>
        <end position="303"/>
    </location>
</feature>
<keyword evidence="13" id="KW-1185">Reference proteome</keyword>
<dbReference type="GO" id="GO:0006952">
    <property type="term" value="P:defense response"/>
    <property type="evidence" value="ECO:0007669"/>
    <property type="project" value="UniProtKB-KW"/>
</dbReference>
<evidence type="ECO:0000256" key="5">
    <source>
        <dbReference type="ARBA" id="ARBA00022989"/>
    </source>
</evidence>
<evidence type="ECO:0000256" key="4">
    <source>
        <dbReference type="ARBA" id="ARBA00022821"/>
    </source>
</evidence>
<accession>A0A251UK43</accession>
<proteinExistence type="inferred from homology"/>
<keyword evidence="8" id="KW-0112">Calmodulin-binding</keyword>
<keyword evidence="6 8" id="KW-0472">Membrane</keyword>